<accession>A0A816P7N5</accession>
<dbReference type="SMART" id="SM00645">
    <property type="entry name" value="Pept_C1"/>
    <property type="match status" value="1"/>
</dbReference>
<comment type="caution">
    <text evidence="4">The sequence shown here is derived from an EMBL/GenBank/DDBJ whole genome shotgun (WGS) entry which is preliminary data.</text>
</comment>
<gene>
    <name evidence="4" type="ORF">WKI299_LOCUS8956</name>
</gene>
<evidence type="ECO:0000313" key="4">
    <source>
        <dbReference type="EMBL" id="CAF2044538.1"/>
    </source>
</evidence>
<organism evidence="4 5">
    <name type="scientific">Rotaria magnacalcarata</name>
    <dbReference type="NCBI Taxonomy" id="392030"/>
    <lineage>
        <taxon>Eukaryota</taxon>
        <taxon>Metazoa</taxon>
        <taxon>Spiralia</taxon>
        <taxon>Gnathifera</taxon>
        <taxon>Rotifera</taxon>
        <taxon>Eurotatoria</taxon>
        <taxon>Bdelloidea</taxon>
        <taxon>Philodinida</taxon>
        <taxon>Philodinidae</taxon>
        <taxon>Rotaria</taxon>
    </lineage>
</organism>
<dbReference type="CDD" id="cd02619">
    <property type="entry name" value="Peptidase_C1"/>
    <property type="match status" value="1"/>
</dbReference>
<feature type="region of interest" description="Disordered" evidence="2">
    <location>
        <begin position="227"/>
        <end position="308"/>
    </location>
</feature>
<dbReference type="GO" id="GO:0006508">
    <property type="term" value="P:proteolysis"/>
    <property type="evidence" value="ECO:0007669"/>
    <property type="project" value="InterPro"/>
</dbReference>
<dbReference type="Pfam" id="PF00112">
    <property type="entry name" value="Peptidase_C1"/>
    <property type="match status" value="1"/>
</dbReference>
<dbReference type="AlphaFoldDB" id="A0A816P7N5"/>
<dbReference type="Gene3D" id="3.90.70.10">
    <property type="entry name" value="Cysteine proteinases"/>
    <property type="match status" value="2"/>
</dbReference>
<evidence type="ECO:0000256" key="2">
    <source>
        <dbReference type="SAM" id="MobiDB-lite"/>
    </source>
</evidence>
<dbReference type="InterPro" id="IPR000668">
    <property type="entry name" value="Peptidase_C1A_C"/>
</dbReference>
<sequence length="308" mass="35064">MPIHYYISHRKTEIKRRIDGMLASTRMPNNAQLQQNFSDHMKLDQSQLPRKINLRSEMTPVEDQSAIGSCVANAFAGAYEYLLKKSSGRHIDVSRLFIYYNARAKNAYPPGHITDSGCNITDALETLKELGTCEESLWPYDINKVHAKPNELAYNKASENQIMDALSLKASKKGYVPMPQGYEGNRESDRRHAMLAVGYNDQSNSFIVRNSWSAGWGDEGYCYIPNYDDDDDRSGHEDSDDDDDDDDDAAISKVEDSDDDSEHYRENNDNETQEPQGNEEEQQQLVIETDIIMPEMMQRPYDSDDASC</sequence>
<feature type="compositionally biased region" description="Acidic residues" evidence="2">
    <location>
        <begin position="269"/>
        <end position="282"/>
    </location>
</feature>
<feature type="domain" description="Peptidase C1A papain C-terminal" evidence="3">
    <location>
        <begin position="48"/>
        <end position="229"/>
    </location>
</feature>
<reference evidence="4" key="1">
    <citation type="submission" date="2021-02" db="EMBL/GenBank/DDBJ databases">
        <authorList>
            <person name="Nowell W R."/>
        </authorList>
    </citation>
    <scope>NUCLEOTIDE SEQUENCE</scope>
</reference>
<protein>
    <recommendedName>
        <fullName evidence="3">Peptidase C1A papain C-terminal domain-containing protein</fullName>
    </recommendedName>
</protein>
<dbReference type="SUPFAM" id="SSF54001">
    <property type="entry name" value="Cysteine proteinases"/>
    <property type="match status" value="1"/>
</dbReference>
<comment type="similarity">
    <text evidence="1">Belongs to the peptidase C1 family.</text>
</comment>
<dbReference type="PANTHER" id="PTHR12411">
    <property type="entry name" value="CYSTEINE PROTEASE FAMILY C1-RELATED"/>
    <property type="match status" value="1"/>
</dbReference>
<dbReference type="EMBL" id="CAJNRF010002913">
    <property type="protein sequence ID" value="CAF2044538.1"/>
    <property type="molecule type" value="Genomic_DNA"/>
</dbReference>
<dbReference type="InterPro" id="IPR038765">
    <property type="entry name" value="Papain-like_cys_pep_sf"/>
</dbReference>
<evidence type="ECO:0000256" key="1">
    <source>
        <dbReference type="ARBA" id="ARBA00008455"/>
    </source>
</evidence>
<dbReference type="InterPro" id="IPR013128">
    <property type="entry name" value="Peptidase_C1A"/>
</dbReference>
<evidence type="ECO:0000259" key="3">
    <source>
        <dbReference type="SMART" id="SM00645"/>
    </source>
</evidence>
<evidence type="ECO:0000313" key="5">
    <source>
        <dbReference type="Proteomes" id="UP000663856"/>
    </source>
</evidence>
<dbReference type="Proteomes" id="UP000663856">
    <property type="component" value="Unassembled WGS sequence"/>
</dbReference>
<dbReference type="GO" id="GO:0008234">
    <property type="term" value="F:cysteine-type peptidase activity"/>
    <property type="evidence" value="ECO:0007669"/>
    <property type="project" value="InterPro"/>
</dbReference>
<feature type="compositionally biased region" description="Acidic residues" evidence="2">
    <location>
        <begin position="227"/>
        <end position="249"/>
    </location>
</feature>
<proteinExistence type="inferred from homology"/>
<name>A0A816P7N5_9BILA</name>